<proteinExistence type="predicted"/>
<accession>A0A8A3PJC7</accession>
<keyword evidence="2" id="KW-0732">Signal</keyword>
<feature type="region of interest" description="Disordered" evidence="1">
    <location>
        <begin position="138"/>
        <end position="174"/>
    </location>
</feature>
<keyword evidence="4" id="KW-1185">Reference proteome</keyword>
<evidence type="ECO:0000313" key="4">
    <source>
        <dbReference type="Proteomes" id="UP000672032"/>
    </source>
</evidence>
<protein>
    <submittedName>
        <fullName evidence="3">Uncharacterized protein</fullName>
    </submittedName>
</protein>
<evidence type="ECO:0000256" key="2">
    <source>
        <dbReference type="SAM" id="SignalP"/>
    </source>
</evidence>
<evidence type="ECO:0000313" key="3">
    <source>
        <dbReference type="EMBL" id="QSZ35081.1"/>
    </source>
</evidence>
<evidence type="ECO:0000256" key="1">
    <source>
        <dbReference type="SAM" id="MobiDB-lite"/>
    </source>
</evidence>
<gene>
    <name evidence="3" type="ORF">DSL72_007945</name>
</gene>
<dbReference type="OrthoDB" id="3554208at2759"/>
<dbReference type="Proteomes" id="UP000672032">
    <property type="component" value="Chromosome 5"/>
</dbReference>
<feature type="signal peptide" evidence="2">
    <location>
        <begin position="1"/>
        <end position="18"/>
    </location>
</feature>
<sequence>MQFSNSLLVAGLIAFASASPAPEPTTPTAAQSQALIDDLQSYLSALATQPALLSLASSLATDTAALNTLQDIQQSLQADILNGQTPNTAFVTALPSPIASVIGSVYSAEISILTQDGFGDVLASATASSMSAAKTTTATASGSGSAKTGDLSTSSTRSASGSGSATAGSVSTSSTGSAAIEKGAAGALGVDMLRICGGLAVGILSVVMAL</sequence>
<organism evidence="3 4">
    <name type="scientific">Monilinia vaccinii-corymbosi</name>
    <dbReference type="NCBI Taxonomy" id="61207"/>
    <lineage>
        <taxon>Eukaryota</taxon>
        <taxon>Fungi</taxon>
        <taxon>Dikarya</taxon>
        <taxon>Ascomycota</taxon>
        <taxon>Pezizomycotina</taxon>
        <taxon>Leotiomycetes</taxon>
        <taxon>Helotiales</taxon>
        <taxon>Sclerotiniaceae</taxon>
        <taxon>Monilinia</taxon>
    </lineage>
</organism>
<reference evidence="3" key="1">
    <citation type="submission" date="2020-10" db="EMBL/GenBank/DDBJ databases">
        <title>Genome Sequence of Monilinia vaccinii-corymbosi Sheds Light on Mummy Berry Disease Infection of Blueberry and Mating Type.</title>
        <authorList>
            <person name="Yow A.G."/>
            <person name="Zhang Y."/>
            <person name="Bansal K."/>
            <person name="Eacker S.M."/>
            <person name="Sullivan S."/>
            <person name="Liachko I."/>
            <person name="Cubeta M.A."/>
            <person name="Rollins J.A."/>
            <person name="Ashrafi H."/>
        </authorList>
    </citation>
    <scope>NUCLEOTIDE SEQUENCE</scope>
    <source>
        <strain evidence="3">RL-1</strain>
    </source>
</reference>
<dbReference type="EMBL" id="CP063409">
    <property type="protein sequence ID" value="QSZ35081.1"/>
    <property type="molecule type" value="Genomic_DNA"/>
</dbReference>
<dbReference type="AlphaFoldDB" id="A0A8A3PJC7"/>
<name>A0A8A3PJC7_9HELO</name>
<feature type="chain" id="PRO_5032938491" evidence="2">
    <location>
        <begin position="19"/>
        <end position="210"/>
    </location>
</feature>